<dbReference type="RefSeq" id="XP_033389380.1">
    <property type="nucleotide sequence ID" value="XM_033533464.1"/>
</dbReference>
<evidence type="ECO:0000256" key="1">
    <source>
        <dbReference type="ARBA" id="ARBA00004173"/>
    </source>
</evidence>
<dbReference type="InterPro" id="IPR019189">
    <property type="entry name" value="Ribosomal_mL41"/>
</dbReference>
<name>A0A6A5Y8G6_9PLEO</name>
<organism evidence="7 8">
    <name type="scientific">Aaosphaeria arxii CBS 175.79</name>
    <dbReference type="NCBI Taxonomy" id="1450172"/>
    <lineage>
        <taxon>Eukaryota</taxon>
        <taxon>Fungi</taxon>
        <taxon>Dikarya</taxon>
        <taxon>Ascomycota</taxon>
        <taxon>Pezizomycotina</taxon>
        <taxon>Dothideomycetes</taxon>
        <taxon>Pleosporomycetidae</taxon>
        <taxon>Pleosporales</taxon>
        <taxon>Pleosporales incertae sedis</taxon>
        <taxon>Aaosphaeria</taxon>
    </lineage>
</organism>
<evidence type="ECO:0000256" key="6">
    <source>
        <dbReference type="ARBA" id="ARBA00023274"/>
    </source>
</evidence>
<reference evidence="7" key="1">
    <citation type="journal article" date="2020" name="Stud. Mycol.">
        <title>101 Dothideomycetes genomes: a test case for predicting lifestyles and emergence of pathogens.</title>
        <authorList>
            <person name="Haridas S."/>
            <person name="Albert R."/>
            <person name="Binder M."/>
            <person name="Bloem J."/>
            <person name="Labutti K."/>
            <person name="Salamov A."/>
            <person name="Andreopoulos B."/>
            <person name="Baker S."/>
            <person name="Barry K."/>
            <person name="Bills G."/>
            <person name="Bluhm B."/>
            <person name="Cannon C."/>
            <person name="Castanera R."/>
            <person name="Culley D."/>
            <person name="Daum C."/>
            <person name="Ezra D."/>
            <person name="Gonzalez J."/>
            <person name="Henrissat B."/>
            <person name="Kuo A."/>
            <person name="Liang C."/>
            <person name="Lipzen A."/>
            <person name="Lutzoni F."/>
            <person name="Magnuson J."/>
            <person name="Mondo S."/>
            <person name="Nolan M."/>
            <person name="Ohm R."/>
            <person name="Pangilinan J."/>
            <person name="Park H.-J."/>
            <person name="Ramirez L."/>
            <person name="Alfaro M."/>
            <person name="Sun H."/>
            <person name="Tritt A."/>
            <person name="Yoshinaga Y."/>
            <person name="Zwiers L.-H."/>
            <person name="Turgeon B."/>
            <person name="Goodwin S."/>
            <person name="Spatafora J."/>
            <person name="Crous P."/>
            <person name="Grigoriev I."/>
        </authorList>
    </citation>
    <scope>NUCLEOTIDE SEQUENCE</scope>
    <source>
        <strain evidence="7">CBS 175.79</strain>
    </source>
</reference>
<gene>
    <name evidence="7" type="ORF">BU24DRAFT_487541</name>
</gene>
<comment type="subcellular location">
    <subcellularLocation>
        <location evidence="1">Mitochondrion</location>
    </subcellularLocation>
</comment>
<evidence type="ECO:0000256" key="3">
    <source>
        <dbReference type="ARBA" id="ARBA00022946"/>
    </source>
</evidence>
<evidence type="ECO:0000256" key="2">
    <source>
        <dbReference type="ARBA" id="ARBA00010152"/>
    </source>
</evidence>
<proteinExistence type="inferred from homology"/>
<keyword evidence="8" id="KW-1185">Reference proteome</keyword>
<comment type="similarity">
    <text evidence="2">Belongs to the mitochondrion-specific ribosomal protein mL41 family.</text>
</comment>
<dbReference type="Pfam" id="PF09809">
    <property type="entry name" value="MRP-L27"/>
    <property type="match status" value="1"/>
</dbReference>
<dbReference type="GO" id="GO:0006412">
    <property type="term" value="P:translation"/>
    <property type="evidence" value="ECO:0007669"/>
    <property type="project" value="TreeGrafter"/>
</dbReference>
<dbReference type="EMBL" id="ML978066">
    <property type="protein sequence ID" value="KAF2021041.1"/>
    <property type="molecule type" value="Genomic_DNA"/>
</dbReference>
<dbReference type="GO" id="GO:0003735">
    <property type="term" value="F:structural constituent of ribosome"/>
    <property type="evidence" value="ECO:0007669"/>
    <property type="project" value="InterPro"/>
</dbReference>
<evidence type="ECO:0000256" key="4">
    <source>
        <dbReference type="ARBA" id="ARBA00022980"/>
    </source>
</evidence>
<dbReference type="Proteomes" id="UP000799778">
    <property type="component" value="Unassembled WGS sequence"/>
</dbReference>
<dbReference type="GO" id="GO:0005762">
    <property type="term" value="C:mitochondrial large ribosomal subunit"/>
    <property type="evidence" value="ECO:0007669"/>
    <property type="project" value="InterPro"/>
</dbReference>
<evidence type="ECO:0000313" key="7">
    <source>
        <dbReference type="EMBL" id="KAF2021041.1"/>
    </source>
</evidence>
<accession>A0A6A5Y8G6</accession>
<sequence>MKATQALFGRLRRLPLTTKQTRKGFYKGNGVGHLGSWDPVNHRVFKVDYSKVRTFVYPLTGLDGFELTPFVGRHISKNVQSDDGKWSIPQKTFTGEEYLRMWKEEGDHNGGY</sequence>
<dbReference type="OrthoDB" id="408933at2759"/>
<keyword evidence="4" id="KW-0689">Ribosomal protein</keyword>
<keyword evidence="5" id="KW-0496">Mitochondrion</keyword>
<keyword evidence="6" id="KW-0687">Ribonucleoprotein</keyword>
<dbReference type="AlphaFoldDB" id="A0A6A5Y8G6"/>
<evidence type="ECO:0008006" key="9">
    <source>
        <dbReference type="Google" id="ProtNLM"/>
    </source>
</evidence>
<evidence type="ECO:0000256" key="5">
    <source>
        <dbReference type="ARBA" id="ARBA00023128"/>
    </source>
</evidence>
<protein>
    <recommendedName>
        <fullName evidence="9">50S ribosomal protein-like protein YmL27</fullName>
    </recommendedName>
</protein>
<evidence type="ECO:0000313" key="8">
    <source>
        <dbReference type="Proteomes" id="UP000799778"/>
    </source>
</evidence>
<dbReference type="PANTHER" id="PTHR21338">
    <property type="entry name" value="MITOCHONDRIAL RIBOSOMAL PROTEIN L41"/>
    <property type="match status" value="1"/>
</dbReference>
<dbReference type="GeneID" id="54290861"/>
<dbReference type="PANTHER" id="PTHR21338:SF0">
    <property type="entry name" value="LARGE RIBOSOMAL SUBUNIT PROTEIN ML41"/>
    <property type="match status" value="1"/>
</dbReference>
<keyword evidence="3" id="KW-0809">Transit peptide</keyword>